<dbReference type="SFLD" id="SFLDS00029">
    <property type="entry name" value="Radical_SAM"/>
    <property type="match status" value="1"/>
</dbReference>
<evidence type="ECO:0000259" key="16">
    <source>
        <dbReference type="PROSITE" id="PS50926"/>
    </source>
</evidence>
<feature type="binding site" evidence="14">
    <location>
        <position position="173"/>
    </location>
    <ligand>
        <name>[4Fe-4S] cluster</name>
        <dbReference type="ChEBI" id="CHEBI:49883"/>
        <label>2</label>
        <note>4Fe-4S-S-AdoMet</note>
    </ligand>
</feature>
<dbReference type="Proteomes" id="UP000650628">
    <property type="component" value="Unassembled WGS sequence"/>
</dbReference>
<evidence type="ECO:0000256" key="9">
    <source>
        <dbReference type="ARBA" id="ARBA00033765"/>
    </source>
</evidence>
<dbReference type="InterPro" id="IPR006638">
    <property type="entry name" value="Elp3/MiaA/NifB-like_rSAM"/>
</dbReference>
<dbReference type="Pfam" id="PF04055">
    <property type="entry name" value="Radical_SAM"/>
    <property type="match status" value="1"/>
</dbReference>
<dbReference type="NCBIfam" id="TIGR01574">
    <property type="entry name" value="miaB-methiolase"/>
    <property type="match status" value="1"/>
</dbReference>
<dbReference type="EC" id="2.8.4.3" evidence="9 14"/>
<evidence type="ECO:0000256" key="1">
    <source>
        <dbReference type="ARBA" id="ARBA00003234"/>
    </source>
</evidence>
<dbReference type="RefSeq" id="WP_203951273.1">
    <property type="nucleotide sequence ID" value="NZ_BOOO01000002.1"/>
</dbReference>
<keyword evidence="8 14" id="KW-0411">Iron-sulfur</keyword>
<dbReference type="CDD" id="cd01335">
    <property type="entry name" value="Radical_SAM"/>
    <property type="match status" value="1"/>
</dbReference>
<comment type="caution">
    <text evidence="19">The sequence shown here is derived from an EMBL/GenBank/DDBJ whole genome shotgun (WGS) entry which is preliminary data.</text>
</comment>
<evidence type="ECO:0000256" key="10">
    <source>
        <dbReference type="ARBA" id="ARBA00051425"/>
    </source>
</evidence>
<protein>
    <recommendedName>
        <fullName evidence="11 14">tRNA-2-methylthio-N(6)-dimethylallyladenosine synthase</fullName>
        <ecNumber evidence="9 14">2.8.4.3</ecNumber>
    </recommendedName>
    <alternativeName>
        <fullName evidence="13 14">(Dimethylallyl)adenosine tRNA methylthiotransferase MiaB</fullName>
    </alternativeName>
    <alternativeName>
        <fullName evidence="12 14">tRNA-i(6)A37 methylthiotransferase</fullName>
    </alternativeName>
</protein>
<evidence type="ECO:0000313" key="19">
    <source>
        <dbReference type="EMBL" id="GII27213.1"/>
    </source>
</evidence>
<dbReference type="InterPro" id="IPR005839">
    <property type="entry name" value="Methylthiotransferase"/>
</dbReference>
<dbReference type="GO" id="GO:0046872">
    <property type="term" value="F:metal ion binding"/>
    <property type="evidence" value="ECO:0007669"/>
    <property type="project" value="UniProtKB-KW"/>
</dbReference>
<dbReference type="NCBIfam" id="TIGR00089">
    <property type="entry name" value="MiaB/RimO family radical SAM methylthiotransferase"/>
    <property type="match status" value="1"/>
</dbReference>
<evidence type="ECO:0000256" key="5">
    <source>
        <dbReference type="ARBA" id="ARBA00022694"/>
    </source>
</evidence>
<evidence type="ECO:0000259" key="17">
    <source>
        <dbReference type="PROSITE" id="PS51449"/>
    </source>
</evidence>
<dbReference type="InterPro" id="IPR002792">
    <property type="entry name" value="TRAM_dom"/>
</dbReference>
<dbReference type="PROSITE" id="PS51449">
    <property type="entry name" value="MTTASE_N"/>
    <property type="match status" value="1"/>
</dbReference>
<dbReference type="FunFam" id="3.40.50.12160:FF:000003">
    <property type="entry name" value="CDK5 regulatory subunit-associated protein 1"/>
    <property type="match status" value="1"/>
</dbReference>
<dbReference type="PROSITE" id="PS50926">
    <property type="entry name" value="TRAM"/>
    <property type="match status" value="1"/>
</dbReference>
<name>A0A8J3X877_9ACTN</name>
<keyword evidence="5 14" id="KW-0819">tRNA processing</keyword>
<feature type="domain" description="TRAM" evidence="16">
    <location>
        <begin position="385"/>
        <end position="451"/>
    </location>
</feature>
<evidence type="ECO:0000256" key="14">
    <source>
        <dbReference type="HAMAP-Rule" id="MF_01864"/>
    </source>
</evidence>
<evidence type="ECO:0000313" key="20">
    <source>
        <dbReference type="Proteomes" id="UP000650628"/>
    </source>
</evidence>
<dbReference type="Gene3D" id="3.40.50.12160">
    <property type="entry name" value="Methylthiotransferase, N-terminal domain"/>
    <property type="match status" value="1"/>
</dbReference>
<dbReference type="EMBL" id="BOOO01000002">
    <property type="protein sequence ID" value="GII27213.1"/>
    <property type="molecule type" value="Genomic_DNA"/>
</dbReference>
<dbReference type="SFLD" id="SFLDG01061">
    <property type="entry name" value="methylthiotransferase"/>
    <property type="match status" value="1"/>
</dbReference>
<evidence type="ECO:0000256" key="11">
    <source>
        <dbReference type="ARBA" id="ARBA00068570"/>
    </source>
</evidence>
<feature type="region of interest" description="Disordered" evidence="15">
    <location>
        <begin position="460"/>
        <end position="503"/>
    </location>
</feature>
<dbReference type="FunFam" id="3.80.30.20:FF:000001">
    <property type="entry name" value="tRNA-2-methylthio-N(6)-dimethylallyladenosine synthase 2"/>
    <property type="match status" value="1"/>
</dbReference>
<evidence type="ECO:0000256" key="12">
    <source>
        <dbReference type="ARBA" id="ARBA00080698"/>
    </source>
</evidence>
<organism evidence="19 20">
    <name type="scientific">Planotetraspora mira</name>
    <dbReference type="NCBI Taxonomy" id="58121"/>
    <lineage>
        <taxon>Bacteria</taxon>
        <taxon>Bacillati</taxon>
        <taxon>Actinomycetota</taxon>
        <taxon>Actinomycetes</taxon>
        <taxon>Streptosporangiales</taxon>
        <taxon>Streptosporangiaceae</taxon>
        <taxon>Planotetraspora</taxon>
    </lineage>
</organism>
<keyword evidence="14" id="KW-0963">Cytoplasm</keyword>
<feature type="binding site" evidence="14">
    <location>
        <position position="92"/>
    </location>
    <ligand>
        <name>[4Fe-4S] cluster</name>
        <dbReference type="ChEBI" id="CHEBI:49883"/>
        <label>1</label>
    </ligand>
</feature>
<dbReference type="PANTHER" id="PTHR43020:SF2">
    <property type="entry name" value="MITOCHONDRIAL TRNA METHYLTHIOTRANSFERASE CDK5RAP1"/>
    <property type="match status" value="1"/>
</dbReference>
<feature type="binding site" evidence="14">
    <location>
        <position position="22"/>
    </location>
    <ligand>
        <name>[4Fe-4S] cluster</name>
        <dbReference type="ChEBI" id="CHEBI:49883"/>
        <label>1</label>
    </ligand>
</feature>
<dbReference type="SFLD" id="SFLDG01082">
    <property type="entry name" value="B12-binding_domain_containing"/>
    <property type="match status" value="1"/>
</dbReference>
<dbReference type="InterPro" id="IPR013848">
    <property type="entry name" value="Methylthiotransferase_N"/>
</dbReference>
<comment type="similarity">
    <text evidence="14">Belongs to the methylthiotransferase family. MiaB subfamily.</text>
</comment>
<dbReference type="InterPro" id="IPR058240">
    <property type="entry name" value="rSAM_sf"/>
</dbReference>
<comment type="function">
    <text evidence="1 14">Catalyzes the methylthiolation of N6-(dimethylallyl)adenosine (i(6)A), leading to the formation of 2-methylthio-N6-(dimethylallyl)adenosine (ms(2)i(6)A) at position 37 in tRNAs that read codons beginning with uridine.</text>
</comment>
<dbReference type="GO" id="GO:0005829">
    <property type="term" value="C:cytosol"/>
    <property type="evidence" value="ECO:0007669"/>
    <property type="project" value="TreeGrafter"/>
</dbReference>
<dbReference type="PROSITE" id="PS01278">
    <property type="entry name" value="MTTASE_RADICAL"/>
    <property type="match status" value="1"/>
</dbReference>
<dbReference type="HAMAP" id="MF_01864">
    <property type="entry name" value="tRNA_metthiotr_MiaB"/>
    <property type="match status" value="1"/>
</dbReference>
<keyword evidence="2 14" id="KW-0004">4Fe-4S</keyword>
<keyword evidence="20" id="KW-1185">Reference proteome</keyword>
<comment type="subcellular location">
    <subcellularLocation>
        <location evidence="14">Cytoplasm</location>
    </subcellularLocation>
</comment>
<evidence type="ECO:0000256" key="3">
    <source>
        <dbReference type="ARBA" id="ARBA00022679"/>
    </source>
</evidence>
<proteinExistence type="inferred from homology"/>
<dbReference type="GO" id="GO:0051539">
    <property type="term" value="F:4 iron, 4 sulfur cluster binding"/>
    <property type="evidence" value="ECO:0007669"/>
    <property type="project" value="UniProtKB-UniRule"/>
</dbReference>
<evidence type="ECO:0000256" key="2">
    <source>
        <dbReference type="ARBA" id="ARBA00022485"/>
    </source>
</evidence>
<keyword evidence="7 14" id="KW-0408">Iron</keyword>
<dbReference type="PANTHER" id="PTHR43020">
    <property type="entry name" value="CDK5 REGULATORY SUBUNIT-ASSOCIATED PROTEIN 1"/>
    <property type="match status" value="1"/>
</dbReference>
<comment type="catalytic activity">
    <reaction evidence="10 14">
        <text>N(6)-dimethylallyladenosine(37) in tRNA + (sulfur carrier)-SH + AH2 + 2 S-adenosyl-L-methionine = 2-methylsulfanyl-N(6)-dimethylallyladenosine(37) in tRNA + (sulfur carrier)-H + 5'-deoxyadenosine + L-methionine + A + S-adenosyl-L-homocysteine + 2 H(+)</text>
        <dbReference type="Rhea" id="RHEA:37067"/>
        <dbReference type="Rhea" id="RHEA-COMP:10375"/>
        <dbReference type="Rhea" id="RHEA-COMP:10376"/>
        <dbReference type="Rhea" id="RHEA-COMP:14737"/>
        <dbReference type="Rhea" id="RHEA-COMP:14739"/>
        <dbReference type="ChEBI" id="CHEBI:13193"/>
        <dbReference type="ChEBI" id="CHEBI:15378"/>
        <dbReference type="ChEBI" id="CHEBI:17319"/>
        <dbReference type="ChEBI" id="CHEBI:17499"/>
        <dbReference type="ChEBI" id="CHEBI:29917"/>
        <dbReference type="ChEBI" id="CHEBI:57844"/>
        <dbReference type="ChEBI" id="CHEBI:57856"/>
        <dbReference type="ChEBI" id="CHEBI:59789"/>
        <dbReference type="ChEBI" id="CHEBI:64428"/>
        <dbReference type="ChEBI" id="CHEBI:74415"/>
        <dbReference type="ChEBI" id="CHEBI:74417"/>
        <dbReference type="EC" id="2.8.4.3"/>
    </reaction>
</comment>
<dbReference type="SUPFAM" id="SSF102114">
    <property type="entry name" value="Radical SAM enzymes"/>
    <property type="match status" value="1"/>
</dbReference>
<keyword evidence="3 14" id="KW-0808">Transferase</keyword>
<dbReference type="Gene3D" id="3.80.30.20">
    <property type="entry name" value="tm_1862 like domain"/>
    <property type="match status" value="1"/>
</dbReference>
<keyword evidence="6 14" id="KW-0479">Metal-binding</keyword>
<dbReference type="InterPro" id="IPR006463">
    <property type="entry name" value="MiaB_methiolase"/>
</dbReference>
<feature type="binding site" evidence="14">
    <location>
        <position position="166"/>
    </location>
    <ligand>
        <name>[4Fe-4S] cluster</name>
        <dbReference type="ChEBI" id="CHEBI:49883"/>
        <label>2</label>
        <note>4Fe-4S-S-AdoMet</note>
    </ligand>
</feature>
<evidence type="ECO:0000256" key="15">
    <source>
        <dbReference type="SAM" id="MobiDB-lite"/>
    </source>
</evidence>
<evidence type="ECO:0000259" key="18">
    <source>
        <dbReference type="PROSITE" id="PS51918"/>
    </source>
</evidence>
<evidence type="ECO:0000256" key="4">
    <source>
        <dbReference type="ARBA" id="ARBA00022691"/>
    </source>
</evidence>
<reference evidence="19 20" key="1">
    <citation type="submission" date="2021-01" db="EMBL/GenBank/DDBJ databases">
        <title>Whole genome shotgun sequence of Planotetraspora mira NBRC 15435.</title>
        <authorList>
            <person name="Komaki H."/>
            <person name="Tamura T."/>
        </authorList>
    </citation>
    <scope>NUCLEOTIDE SEQUENCE [LARGE SCALE GENOMIC DNA]</scope>
    <source>
        <strain evidence="19 20">NBRC 15435</strain>
    </source>
</reference>
<dbReference type="InterPro" id="IPR020612">
    <property type="entry name" value="Methylthiotransferase_CS"/>
</dbReference>
<dbReference type="InterPro" id="IPR038135">
    <property type="entry name" value="Methylthiotransferase_N_sf"/>
</dbReference>
<keyword evidence="4 14" id="KW-0949">S-adenosyl-L-methionine</keyword>
<dbReference type="GO" id="GO:0035597">
    <property type="term" value="F:tRNA-2-methylthio-N(6)-dimethylallyladenosine(37) synthase activity"/>
    <property type="evidence" value="ECO:0007669"/>
    <property type="project" value="UniProtKB-EC"/>
</dbReference>
<dbReference type="AlphaFoldDB" id="A0A8J3X877"/>
<feature type="domain" description="MTTase N-terminal" evidence="17">
    <location>
        <begin position="13"/>
        <end position="129"/>
    </location>
</feature>
<accession>A0A8J3X877</accession>
<evidence type="ECO:0000256" key="7">
    <source>
        <dbReference type="ARBA" id="ARBA00023004"/>
    </source>
</evidence>
<dbReference type="SMART" id="SM00729">
    <property type="entry name" value="Elp3"/>
    <property type="match status" value="1"/>
</dbReference>
<gene>
    <name evidence="14 19" type="primary">miaB</name>
    <name evidence="19" type="ORF">Pmi06nite_06550</name>
</gene>
<dbReference type="InterPro" id="IPR023404">
    <property type="entry name" value="rSAM_horseshoe"/>
</dbReference>
<feature type="binding site" evidence="14">
    <location>
        <position position="58"/>
    </location>
    <ligand>
        <name>[4Fe-4S] cluster</name>
        <dbReference type="ChEBI" id="CHEBI:49883"/>
        <label>1</label>
    </ligand>
</feature>
<comment type="subunit">
    <text evidence="14">Monomer.</text>
</comment>
<evidence type="ECO:0000256" key="13">
    <source>
        <dbReference type="ARBA" id="ARBA00081141"/>
    </source>
</evidence>
<evidence type="ECO:0000256" key="8">
    <source>
        <dbReference type="ARBA" id="ARBA00023014"/>
    </source>
</evidence>
<dbReference type="PROSITE" id="PS51918">
    <property type="entry name" value="RADICAL_SAM"/>
    <property type="match status" value="1"/>
</dbReference>
<feature type="binding site" evidence="14">
    <location>
        <position position="170"/>
    </location>
    <ligand>
        <name>[4Fe-4S] cluster</name>
        <dbReference type="ChEBI" id="CHEBI:49883"/>
        <label>2</label>
        <note>4Fe-4S-S-AdoMet</note>
    </ligand>
</feature>
<dbReference type="Pfam" id="PF00919">
    <property type="entry name" value="UPF0004"/>
    <property type="match status" value="1"/>
</dbReference>
<sequence>MTVTTQGPEGATRTYEVRTYGCQMNVHDSERLSGLLEDAGYVRAPDGETPDVVVFNTCAVRENADNRLYGNLGHLRPIKMAREGMQIAVGGCLAQKDQGEIVRRAPWVDVVFGTHNIGSLPVLLERARIAEEAQVEIKESLETFPSTLPTKRESAYAAWVAISVGCNNTCTFCIVPSLRGKEKDRRPGDVLGEIRTLVDQGVLEVTLLGQNVNTYGVEFGDRLAFGKLLRACGDVDGLERVRFTSPHPAAFTDDVIAAMAETPNVMHQLHMPLQSGSDRVLKAMRRSYRSDRYLGIIERVRAAMPDAAISTDIIVGFPGETEEDFQQTLDVVRQSRFANAFTFQYSIRPGTPAATMDGQVPKAVVQERYERLVALQEEISWEENKKQTGRTLEVLIAEGEGRKDDATHRLSGRAADSRLVHLAAVDARPGDMVTVEVTYAAPHHLVADKVLDVRRTRAGDAWEARQGRPATGNAVSLGMPSIGRPAPAPESSDGCSVLSPLGN</sequence>
<evidence type="ECO:0000256" key="6">
    <source>
        <dbReference type="ARBA" id="ARBA00022723"/>
    </source>
</evidence>
<dbReference type="InterPro" id="IPR007197">
    <property type="entry name" value="rSAM"/>
</dbReference>
<feature type="domain" description="Radical SAM core" evidence="18">
    <location>
        <begin position="152"/>
        <end position="383"/>
    </location>
</feature>
<comment type="cofactor">
    <cofactor evidence="14">
        <name>[4Fe-4S] cluster</name>
        <dbReference type="ChEBI" id="CHEBI:49883"/>
    </cofactor>
    <text evidence="14">Binds 2 [4Fe-4S] clusters. One cluster is coordinated with 3 cysteines and an exchangeable S-adenosyl-L-methionine.</text>
</comment>
<dbReference type="SFLD" id="SFLDF00273">
    <property type="entry name" value="(dimethylallyl)adenosine_tRNA"/>
    <property type="match status" value="1"/>
</dbReference>